<dbReference type="Pfam" id="PF00593">
    <property type="entry name" value="TonB_dep_Rec_b-barrel"/>
    <property type="match status" value="1"/>
</dbReference>
<evidence type="ECO:0000256" key="11">
    <source>
        <dbReference type="PROSITE-ProRule" id="PRU01360"/>
    </source>
</evidence>
<dbReference type="EMBL" id="JAAAPO010000002">
    <property type="protein sequence ID" value="NBC36140.1"/>
    <property type="molecule type" value="Genomic_DNA"/>
</dbReference>
<proteinExistence type="inferred from homology"/>
<keyword evidence="3 11" id="KW-1134">Transmembrane beta strand</keyword>
<evidence type="ECO:0000259" key="15">
    <source>
        <dbReference type="Pfam" id="PF07715"/>
    </source>
</evidence>
<dbReference type="PANTHER" id="PTHR32552">
    <property type="entry name" value="FERRICHROME IRON RECEPTOR-RELATED"/>
    <property type="match status" value="1"/>
</dbReference>
<dbReference type="Pfam" id="PF07715">
    <property type="entry name" value="Plug"/>
    <property type="match status" value="1"/>
</dbReference>
<evidence type="ECO:0000256" key="9">
    <source>
        <dbReference type="ARBA" id="ARBA00023136"/>
    </source>
</evidence>
<gene>
    <name evidence="16" type="ORF">GTZ99_06160</name>
</gene>
<keyword evidence="8 12" id="KW-0798">TonB box</keyword>
<evidence type="ECO:0000313" key="16">
    <source>
        <dbReference type="EMBL" id="NBC36140.1"/>
    </source>
</evidence>
<evidence type="ECO:0000259" key="14">
    <source>
        <dbReference type="Pfam" id="PF00593"/>
    </source>
</evidence>
<keyword evidence="10 11" id="KW-0998">Cell outer membrane</keyword>
<keyword evidence="9 11" id="KW-0472">Membrane</keyword>
<dbReference type="PROSITE" id="PS52016">
    <property type="entry name" value="TONB_DEPENDENT_REC_3"/>
    <property type="match status" value="1"/>
</dbReference>
<sequence length="746" mass="80498">MTATVLSRAMIALVCSTSMAGFAAPALAQSAPQATETTDSNAIVVSARRRDETLQETPVAITAINAAMLEGKASVTIGDLQGDAPNLLITQQNSGAQAANIAIRGLSFANIEKSSTPTVGVVVDGVMMGTSTGQLQDFFDIDQIEVMRGPQGTLFGANTIGGVINIQRSKPTMRTGAKLEASYGRWNSWNTKAVVNVGNGSTLGLKLWYFHNQSDGFYYNANTKRSAGGSKNDAYGASLLFKPTSGQFDAQLTVENVHQKFDPTVSNLTSAAEGFSAFMPAVEVGRNTTNDLYTVFTSPAQSSYNAPAVTFQMNLDTDIVKLTAITGWRHSSEFQTQDFDGSSTNIYFSQRAQTYTQWSQELRAAGKIVEGLDYVVGSFLFDSEFTLTADTFVFGGNTGTNVINGKTRSIAFFGDFNWSVADTVRVSFGGRWSEDRRQLSNDYPTTLGRIGDGSKTFRKFTPKIGIDWRPNRDTMVYASWSRGYRSGGFSPRAMTAATASTPYYPETVDSFEIGTKLDLFDRKLTFNVAGFYSKYKDMQQDVTLPGGPQGSQTITGNIGSADIKGLEIESTWRPVRGLKFSATVALLDTQFKGFIANNAYGAGLVPFDYSNNRMIYAPSFSGSLSGEYTAQTSFGSVVTAIGLRHISPYDEQISAASITPVMAGTVVQKVNVNGNDPRVRTVTQDLLDASVTANFKLHGADAYVRVYGRNLADIRTTTHAFTVAGLWSFGAALEPRSYGATLGVKF</sequence>
<reference evidence="17" key="1">
    <citation type="submission" date="2020-01" db="EMBL/GenBank/DDBJ databases">
        <title>Sphingomonas sp. strain CSW-10.</title>
        <authorList>
            <person name="Chen W.-M."/>
        </authorList>
    </citation>
    <scope>NUCLEOTIDE SEQUENCE [LARGE SCALE GENOMIC DNA]</scope>
    <source>
        <strain evidence="17">FSY-8</strain>
    </source>
</reference>
<dbReference type="PANTHER" id="PTHR32552:SF81">
    <property type="entry name" value="TONB-DEPENDENT OUTER MEMBRANE RECEPTOR"/>
    <property type="match status" value="1"/>
</dbReference>
<evidence type="ECO:0000256" key="7">
    <source>
        <dbReference type="ARBA" id="ARBA00023065"/>
    </source>
</evidence>
<dbReference type="Proteomes" id="UP000753724">
    <property type="component" value="Unassembled WGS sequence"/>
</dbReference>
<evidence type="ECO:0000313" key="17">
    <source>
        <dbReference type="Proteomes" id="UP000753724"/>
    </source>
</evidence>
<evidence type="ECO:0000256" key="4">
    <source>
        <dbReference type="ARBA" id="ARBA00022496"/>
    </source>
</evidence>
<evidence type="ECO:0000256" key="8">
    <source>
        <dbReference type="ARBA" id="ARBA00023077"/>
    </source>
</evidence>
<evidence type="ECO:0000256" key="1">
    <source>
        <dbReference type="ARBA" id="ARBA00004571"/>
    </source>
</evidence>
<feature type="signal peptide" evidence="13">
    <location>
        <begin position="1"/>
        <end position="23"/>
    </location>
</feature>
<dbReference type="InterPro" id="IPR036942">
    <property type="entry name" value="Beta-barrel_TonB_sf"/>
</dbReference>
<accession>A0ABW9XC88</accession>
<dbReference type="InterPro" id="IPR012910">
    <property type="entry name" value="Plug_dom"/>
</dbReference>
<keyword evidence="7" id="KW-0406">Ion transport</keyword>
<evidence type="ECO:0000256" key="12">
    <source>
        <dbReference type="RuleBase" id="RU003357"/>
    </source>
</evidence>
<keyword evidence="17" id="KW-1185">Reference proteome</keyword>
<dbReference type="InterPro" id="IPR039426">
    <property type="entry name" value="TonB-dep_rcpt-like"/>
</dbReference>
<protein>
    <submittedName>
        <fullName evidence="16">TonB-dependent receptor</fullName>
    </submittedName>
</protein>
<keyword evidence="13" id="KW-0732">Signal</keyword>
<organism evidence="16 17">
    <name type="scientific">Novosphingobium ovatum</name>
    <dbReference type="NCBI Taxonomy" id="1908523"/>
    <lineage>
        <taxon>Bacteria</taxon>
        <taxon>Pseudomonadati</taxon>
        <taxon>Pseudomonadota</taxon>
        <taxon>Alphaproteobacteria</taxon>
        <taxon>Sphingomonadales</taxon>
        <taxon>Sphingomonadaceae</taxon>
        <taxon>Novosphingobium</taxon>
    </lineage>
</organism>
<evidence type="ECO:0000256" key="6">
    <source>
        <dbReference type="ARBA" id="ARBA00023004"/>
    </source>
</evidence>
<evidence type="ECO:0000256" key="3">
    <source>
        <dbReference type="ARBA" id="ARBA00022452"/>
    </source>
</evidence>
<evidence type="ECO:0000256" key="10">
    <source>
        <dbReference type="ARBA" id="ARBA00023237"/>
    </source>
</evidence>
<dbReference type="InterPro" id="IPR000531">
    <property type="entry name" value="Beta-barrel_TonB"/>
</dbReference>
<keyword evidence="16" id="KW-0675">Receptor</keyword>
<evidence type="ECO:0000256" key="2">
    <source>
        <dbReference type="ARBA" id="ARBA00022448"/>
    </source>
</evidence>
<feature type="domain" description="TonB-dependent receptor plug" evidence="15">
    <location>
        <begin position="54"/>
        <end position="163"/>
    </location>
</feature>
<feature type="chain" id="PRO_5045538843" evidence="13">
    <location>
        <begin position="24"/>
        <end position="746"/>
    </location>
</feature>
<dbReference type="Gene3D" id="2.40.170.20">
    <property type="entry name" value="TonB-dependent receptor, beta-barrel domain"/>
    <property type="match status" value="1"/>
</dbReference>
<keyword evidence="5 11" id="KW-0812">Transmembrane</keyword>
<evidence type="ECO:0000256" key="13">
    <source>
        <dbReference type="SAM" id="SignalP"/>
    </source>
</evidence>
<evidence type="ECO:0000256" key="5">
    <source>
        <dbReference type="ARBA" id="ARBA00022692"/>
    </source>
</evidence>
<comment type="caution">
    <text evidence="16">The sequence shown here is derived from an EMBL/GenBank/DDBJ whole genome shotgun (WGS) entry which is preliminary data.</text>
</comment>
<feature type="domain" description="TonB-dependent receptor-like beta-barrel" evidence="14">
    <location>
        <begin position="288"/>
        <end position="710"/>
    </location>
</feature>
<keyword evidence="4" id="KW-0410">Iron transport</keyword>
<comment type="similarity">
    <text evidence="11 12">Belongs to the TonB-dependent receptor family.</text>
</comment>
<comment type="subcellular location">
    <subcellularLocation>
        <location evidence="1 11">Cell outer membrane</location>
        <topology evidence="1 11">Multi-pass membrane protein</topology>
    </subcellularLocation>
</comment>
<dbReference type="RefSeq" id="WP_161717387.1">
    <property type="nucleotide sequence ID" value="NZ_JAAAPO010000002.1"/>
</dbReference>
<keyword evidence="2 11" id="KW-0813">Transport</keyword>
<name>A0ABW9XC88_9SPHN</name>
<keyword evidence="6" id="KW-0408">Iron</keyword>
<dbReference type="SUPFAM" id="SSF56935">
    <property type="entry name" value="Porins"/>
    <property type="match status" value="1"/>
</dbReference>